<organism evidence="1 2">
    <name type="scientific">Phyllosticta citribraziliensis</name>
    <dbReference type="NCBI Taxonomy" id="989973"/>
    <lineage>
        <taxon>Eukaryota</taxon>
        <taxon>Fungi</taxon>
        <taxon>Dikarya</taxon>
        <taxon>Ascomycota</taxon>
        <taxon>Pezizomycotina</taxon>
        <taxon>Dothideomycetes</taxon>
        <taxon>Dothideomycetes incertae sedis</taxon>
        <taxon>Botryosphaeriales</taxon>
        <taxon>Phyllostictaceae</taxon>
        <taxon>Phyllosticta</taxon>
    </lineage>
</organism>
<proteinExistence type="predicted"/>
<name>A0ABR1M979_9PEZI</name>
<evidence type="ECO:0000313" key="2">
    <source>
        <dbReference type="Proteomes" id="UP001360953"/>
    </source>
</evidence>
<keyword evidence="2" id="KW-1185">Reference proteome</keyword>
<dbReference type="RefSeq" id="XP_066659672.1">
    <property type="nucleotide sequence ID" value="XM_066794404.1"/>
</dbReference>
<reference evidence="1 2" key="1">
    <citation type="submission" date="2024-04" db="EMBL/GenBank/DDBJ databases">
        <title>Phyllosticta paracitricarpa is synonymous to the EU quarantine fungus P. citricarpa based on phylogenomic analyses.</title>
        <authorList>
            <consortium name="Lawrence Berkeley National Laboratory"/>
            <person name="Van ingen-buijs V.A."/>
            <person name="Van westerhoven A.C."/>
            <person name="Haridas S."/>
            <person name="Skiadas P."/>
            <person name="Martin F."/>
            <person name="Groenewald J.Z."/>
            <person name="Crous P.W."/>
            <person name="Seidl M.F."/>
        </authorList>
    </citation>
    <scope>NUCLEOTIDE SEQUENCE [LARGE SCALE GENOMIC DNA]</scope>
    <source>
        <strain evidence="1 2">CPC 17464</strain>
    </source>
</reference>
<protein>
    <submittedName>
        <fullName evidence="1">Uncharacterized protein</fullName>
    </submittedName>
</protein>
<gene>
    <name evidence="1" type="ORF">J3D65DRAFT_19987</name>
</gene>
<evidence type="ECO:0000313" key="1">
    <source>
        <dbReference type="EMBL" id="KAK7544437.1"/>
    </source>
</evidence>
<dbReference type="Proteomes" id="UP001360953">
    <property type="component" value="Unassembled WGS sequence"/>
</dbReference>
<dbReference type="GeneID" id="92027310"/>
<sequence length="227" mass="25954">MPPGRSKAWVTPGWPAGRPGGLTCAYTIDDARTHHAMPCRLLTRFDAWRPFLRNVIPLLASPLCRRRFKRYEVMPDTTSPSTLSLETRIPTQRPTRYLQESKGLFCCVSWRTNVSISQTQRKETMAQSSLCLKTSAAEHAAPSSMYLISSLSTYCALYHRRRRLPPYLRYFHVSLPVPHLPCPAQTGIKKHIKTVAVVILLKQKSLRLLFPPMPHRTFENFQNTPPL</sequence>
<accession>A0ABR1M979</accession>
<comment type="caution">
    <text evidence="1">The sequence shown here is derived from an EMBL/GenBank/DDBJ whole genome shotgun (WGS) entry which is preliminary data.</text>
</comment>
<dbReference type="EMBL" id="JBBPEH010000001">
    <property type="protein sequence ID" value="KAK7544437.1"/>
    <property type="molecule type" value="Genomic_DNA"/>
</dbReference>